<evidence type="ECO:0000313" key="2">
    <source>
        <dbReference type="Proteomes" id="UP000814128"/>
    </source>
</evidence>
<name>A0ACB8QGT0_9AGAM</name>
<evidence type="ECO:0000313" key="1">
    <source>
        <dbReference type="EMBL" id="KAI0030830.1"/>
    </source>
</evidence>
<organism evidence="1 2">
    <name type="scientific">Vararia minispora EC-137</name>
    <dbReference type="NCBI Taxonomy" id="1314806"/>
    <lineage>
        <taxon>Eukaryota</taxon>
        <taxon>Fungi</taxon>
        <taxon>Dikarya</taxon>
        <taxon>Basidiomycota</taxon>
        <taxon>Agaricomycotina</taxon>
        <taxon>Agaricomycetes</taxon>
        <taxon>Russulales</taxon>
        <taxon>Lachnocladiaceae</taxon>
        <taxon>Vararia</taxon>
    </lineage>
</organism>
<dbReference type="EMBL" id="MU273604">
    <property type="protein sequence ID" value="KAI0030830.1"/>
    <property type="molecule type" value="Genomic_DNA"/>
</dbReference>
<reference evidence="1" key="2">
    <citation type="journal article" date="2022" name="New Phytol.">
        <title>Evolutionary transition to the ectomycorrhizal habit in the genomes of a hyperdiverse lineage of mushroom-forming fungi.</title>
        <authorList>
            <person name="Looney B."/>
            <person name="Miyauchi S."/>
            <person name="Morin E."/>
            <person name="Drula E."/>
            <person name="Courty P.E."/>
            <person name="Kohler A."/>
            <person name="Kuo A."/>
            <person name="LaButti K."/>
            <person name="Pangilinan J."/>
            <person name="Lipzen A."/>
            <person name="Riley R."/>
            <person name="Andreopoulos W."/>
            <person name="He G."/>
            <person name="Johnson J."/>
            <person name="Nolan M."/>
            <person name="Tritt A."/>
            <person name="Barry K.W."/>
            <person name="Grigoriev I.V."/>
            <person name="Nagy L.G."/>
            <person name="Hibbett D."/>
            <person name="Henrissat B."/>
            <person name="Matheny P.B."/>
            <person name="Labbe J."/>
            <person name="Martin F.M."/>
        </authorList>
    </citation>
    <scope>NUCLEOTIDE SEQUENCE</scope>
    <source>
        <strain evidence="1">EC-137</strain>
    </source>
</reference>
<reference evidence="1" key="1">
    <citation type="submission" date="2021-02" db="EMBL/GenBank/DDBJ databases">
        <authorList>
            <consortium name="DOE Joint Genome Institute"/>
            <person name="Ahrendt S."/>
            <person name="Looney B.P."/>
            <person name="Miyauchi S."/>
            <person name="Morin E."/>
            <person name="Drula E."/>
            <person name="Courty P.E."/>
            <person name="Chicoki N."/>
            <person name="Fauchery L."/>
            <person name="Kohler A."/>
            <person name="Kuo A."/>
            <person name="Labutti K."/>
            <person name="Pangilinan J."/>
            <person name="Lipzen A."/>
            <person name="Riley R."/>
            <person name="Andreopoulos W."/>
            <person name="He G."/>
            <person name="Johnson J."/>
            <person name="Barry K.W."/>
            <person name="Grigoriev I.V."/>
            <person name="Nagy L."/>
            <person name="Hibbett D."/>
            <person name="Henrissat B."/>
            <person name="Matheny P.B."/>
            <person name="Labbe J."/>
            <person name="Martin F."/>
        </authorList>
    </citation>
    <scope>NUCLEOTIDE SEQUENCE</scope>
    <source>
        <strain evidence="1">EC-137</strain>
    </source>
</reference>
<proteinExistence type="predicted"/>
<gene>
    <name evidence="1" type="ORF">K488DRAFT_79427</name>
</gene>
<sequence length="244" mass="26238">MMPVVIVYIVRHGETEENRRAIIQGQRDTELNDAGRTQAHQVGSALEKIPFKKAWSSDLCRAAATAEEILKHHPDLELVKQPALRERYMGEWEGKAVKDRHAASRADASGRGQESVPDMSARVAQWWDENVHRYVKEVAGSVAIDGARDGGREEGSVSEGPVDPHAVLVVSHGYFIGLLLRGLIDSGTIGDAVGIAGGRVGNASVTVVEIGSDGRGLLSKFSDMGHLTGTQAWAGSTEADSHTR</sequence>
<dbReference type="Proteomes" id="UP000814128">
    <property type="component" value="Unassembled WGS sequence"/>
</dbReference>
<protein>
    <submittedName>
        <fullName evidence="1">Phosphoglycerate mutase-like protein</fullName>
    </submittedName>
</protein>
<keyword evidence="2" id="KW-1185">Reference proteome</keyword>
<comment type="caution">
    <text evidence="1">The sequence shown here is derived from an EMBL/GenBank/DDBJ whole genome shotgun (WGS) entry which is preliminary data.</text>
</comment>
<accession>A0ACB8QGT0</accession>